<organism evidence="5 6">
    <name type="scientific">Rhodovastum atsumiense</name>
    <dbReference type="NCBI Taxonomy" id="504468"/>
    <lineage>
        <taxon>Bacteria</taxon>
        <taxon>Pseudomonadati</taxon>
        <taxon>Pseudomonadota</taxon>
        <taxon>Alphaproteobacteria</taxon>
        <taxon>Acetobacterales</taxon>
        <taxon>Acetobacteraceae</taxon>
        <taxon>Rhodovastum</taxon>
    </lineage>
</organism>
<dbReference type="PRINTS" id="PR00080">
    <property type="entry name" value="SDRFAMILY"/>
</dbReference>
<sequence length="241" mass="25666">MGLHKTIALVSGANRGIGLAIAAGLARRGVHVLLGCRDLRRGMAAADRMLAEGVQLRPVQLDTTDDVSTEALAALVRRDYGRLDILVNNAGIALDADPSLPVAERLQRTLEVNVIGTARLTEAMLPLLAQSKRGRIVNVSSELASFGLRTDPEWEYAKFAMPTYQASKAAVNALTLSYAARLQEQGIKVNAICPGYTATEATNFMGPRTPEQAAVVAINFALLDDEGPTGAFANEAGELPW</sequence>
<dbReference type="OrthoDB" id="9785826at2"/>
<dbReference type="GO" id="GO:0016616">
    <property type="term" value="F:oxidoreductase activity, acting on the CH-OH group of donors, NAD or NADP as acceptor"/>
    <property type="evidence" value="ECO:0007669"/>
    <property type="project" value="InterPro"/>
</dbReference>
<dbReference type="InterPro" id="IPR045313">
    <property type="entry name" value="CBR1-like"/>
</dbReference>
<dbReference type="Proteomes" id="UP000325255">
    <property type="component" value="Unassembled WGS sequence"/>
</dbReference>
<dbReference type="InterPro" id="IPR002347">
    <property type="entry name" value="SDR_fam"/>
</dbReference>
<keyword evidence="6" id="KW-1185">Reference proteome</keyword>
<dbReference type="RefSeq" id="WP_150040203.1">
    <property type="nucleotide sequence ID" value="NZ_OW485601.1"/>
</dbReference>
<name>A0A5M6IXG9_9PROT</name>
<evidence type="ECO:0000256" key="4">
    <source>
        <dbReference type="RuleBase" id="RU000363"/>
    </source>
</evidence>
<evidence type="ECO:0000256" key="1">
    <source>
        <dbReference type="ARBA" id="ARBA00006484"/>
    </source>
</evidence>
<dbReference type="Pfam" id="PF00106">
    <property type="entry name" value="adh_short"/>
    <property type="match status" value="1"/>
</dbReference>
<comment type="similarity">
    <text evidence="1 4">Belongs to the short-chain dehydrogenases/reductases (SDR) family.</text>
</comment>
<dbReference type="AlphaFoldDB" id="A0A5M6IXG9"/>
<evidence type="ECO:0000313" key="6">
    <source>
        <dbReference type="Proteomes" id="UP000325255"/>
    </source>
</evidence>
<keyword evidence="3" id="KW-0560">Oxidoreductase</keyword>
<keyword evidence="2" id="KW-0521">NADP</keyword>
<evidence type="ECO:0000313" key="5">
    <source>
        <dbReference type="EMBL" id="KAA5612669.1"/>
    </source>
</evidence>
<dbReference type="CDD" id="cd05324">
    <property type="entry name" value="carb_red_PTCR-like_SDR_c"/>
    <property type="match status" value="1"/>
</dbReference>
<dbReference type="EMBL" id="VWPK01000010">
    <property type="protein sequence ID" value="KAA5612669.1"/>
    <property type="molecule type" value="Genomic_DNA"/>
</dbReference>
<evidence type="ECO:0000256" key="2">
    <source>
        <dbReference type="ARBA" id="ARBA00022857"/>
    </source>
</evidence>
<dbReference type="PRINTS" id="PR00081">
    <property type="entry name" value="GDHRDH"/>
</dbReference>
<evidence type="ECO:0000256" key="3">
    <source>
        <dbReference type="ARBA" id="ARBA00023002"/>
    </source>
</evidence>
<proteinExistence type="inferred from homology"/>
<protein>
    <submittedName>
        <fullName evidence="5">SDR family oxidoreductase</fullName>
    </submittedName>
</protein>
<reference evidence="5 6" key="1">
    <citation type="submission" date="2019-09" db="EMBL/GenBank/DDBJ databases">
        <title>Genome sequence of Rhodovastum atsumiense, a diverse member of the Acetobacteraceae family of non-sulfur purple photosynthetic bacteria.</title>
        <authorList>
            <person name="Meyer T."/>
            <person name="Kyndt J."/>
        </authorList>
    </citation>
    <scope>NUCLEOTIDE SEQUENCE [LARGE SCALE GENOMIC DNA]</scope>
    <source>
        <strain evidence="5 6">DSM 21279</strain>
    </source>
</reference>
<dbReference type="PANTHER" id="PTHR43963">
    <property type="entry name" value="CARBONYL REDUCTASE 1-RELATED"/>
    <property type="match status" value="1"/>
</dbReference>
<comment type="caution">
    <text evidence="5">The sequence shown here is derived from an EMBL/GenBank/DDBJ whole genome shotgun (WGS) entry which is preliminary data.</text>
</comment>
<dbReference type="Gene3D" id="3.40.50.720">
    <property type="entry name" value="NAD(P)-binding Rossmann-like Domain"/>
    <property type="match status" value="1"/>
</dbReference>
<dbReference type="SUPFAM" id="SSF51735">
    <property type="entry name" value="NAD(P)-binding Rossmann-fold domains"/>
    <property type="match status" value="1"/>
</dbReference>
<accession>A0A5M6IXG9</accession>
<dbReference type="PANTHER" id="PTHR43963:SF6">
    <property type="entry name" value="CHAIN DEHYDROGENASE FAMILY PROTEIN, PUTATIVE (AFU_ORTHOLOGUE AFUA_3G15350)-RELATED"/>
    <property type="match status" value="1"/>
</dbReference>
<dbReference type="InterPro" id="IPR036291">
    <property type="entry name" value="NAD(P)-bd_dom_sf"/>
</dbReference>
<gene>
    <name evidence="5" type="ORF">F1189_07970</name>
</gene>